<evidence type="ECO:0000313" key="2">
    <source>
        <dbReference type="Proteomes" id="UP000177328"/>
    </source>
</evidence>
<comment type="caution">
    <text evidence="1">The sequence shown here is derived from an EMBL/GenBank/DDBJ whole genome shotgun (WGS) entry which is preliminary data.</text>
</comment>
<evidence type="ECO:0000313" key="1">
    <source>
        <dbReference type="EMBL" id="OGE40441.1"/>
    </source>
</evidence>
<protein>
    <submittedName>
        <fullName evidence="1">Uncharacterized protein</fullName>
    </submittedName>
</protein>
<organism evidence="1 2">
    <name type="scientific">Candidatus Daviesbacteria bacterium RIFCSPHIGHO2_02_FULL_43_12</name>
    <dbReference type="NCBI Taxonomy" id="1797776"/>
    <lineage>
        <taxon>Bacteria</taxon>
        <taxon>Candidatus Daviesiibacteriota</taxon>
    </lineage>
</organism>
<proteinExistence type="predicted"/>
<dbReference type="AlphaFoldDB" id="A0A1F5KIK0"/>
<name>A0A1F5KIK0_9BACT</name>
<reference evidence="1 2" key="1">
    <citation type="journal article" date="2016" name="Nat. Commun.">
        <title>Thousands of microbial genomes shed light on interconnected biogeochemical processes in an aquifer system.</title>
        <authorList>
            <person name="Anantharaman K."/>
            <person name="Brown C.T."/>
            <person name="Hug L.A."/>
            <person name="Sharon I."/>
            <person name="Castelle C.J."/>
            <person name="Probst A.J."/>
            <person name="Thomas B.C."/>
            <person name="Singh A."/>
            <person name="Wilkins M.J."/>
            <person name="Karaoz U."/>
            <person name="Brodie E.L."/>
            <person name="Williams K.H."/>
            <person name="Hubbard S.S."/>
            <person name="Banfield J.F."/>
        </authorList>
    </citation>
    <scope>NUCLEOTIDE SEQUENCE [LARGE SCALE GENOMIC DNA]</scope>
</reference>
<dbReference type="Proteomes" id="UP000177328">
    <property type="component" value="Unassembled WGS sequence"/>
</dbReference>
<sequence>MEGGNEGGSSGPKTPTRRGAIGAATVGVAAAVTSGLVAERTGFLGRLFNRYAKDTKKGPPAYEVKTVEGPIGGIDQDFLRRTFNYVGKDTDPAFWQKMDSTLKGNPPPDIDTVKKKEKTVNPGIMRDIRYSLTLPINGAGSPDRTVEMEISTRYPSPETAPRLASVTVIGTMVTPDGQFVGGYNEPIDHNYSIEQMMAVAERMFGKPNEWHQGEGSLRESMIAQTGNREGVTAFWVDTKGRLNVRIVETDLFPGIQESTSRQAPTE</sequence>
<gene>
    <name evidence="1" type="ORF">A3D25_05450</name>
</gene>
<accession>A0A1F5KIK0</accession>
<dbReference type="EMBL" id="MFDD01000010">
    <property type="protein sequence ID" value="OGE40441.1"/>
    <property type="molecule type" value="Genomic_DNA"/>
</dbReference>